<reference evidence="2" key="2">
    <citation type="submission" date="2021-12" db="EMBL/GenBank/DDBJ databases">
        <title>Resequencing data analysis of finger millet.</title>
        <authorList>
            <person name="Hatakeyama M."/>
            <person name="Aluri S."/>
            <person name="Balachadran M.T."/>
            <person name="Sivarajan S.R."/>
            <person name="Poveda L."/>
            <person name="Shimizu-Inatsugi R."/>
            <person name="Schlapbach R."/>
            <person name="Sreeman S.M."/>
            <person name="Shimizu K.K."/>
        </authorList>
    </citation>
    <scope>NUCLEOTIDE SEQUENCE</scope>
</reference>
<dbReference type="InterPro" id="IPR036443">
    <property type="entry name" value="Znf_RanBP2_sf"/>
</dbReference>
<sequence>MDMGCIQGLRHRAYAEKLAVMMMLLVHITPVGIKGVVEVEGFARQYMPSNVSNEPLPFHVSCGNLNFARRTHCNNCNKYRYAPEVYEPRRSPRRVYLSPPPRGPARSPPPRGPARIGGPPVERAPLRETAGYRSPPRVWGIGDRGYASRSPPADRAGRFAEPPLKERMVFRGDRDPRDRAKFDWSVTDGYNQRERPRDGMYLDRSRRRSGSPRDNWGSDLRDRSRSPRNRLMKSSFAGRGPPDDYTDPYMSRGRPNNLETGRGRGRGYRPGGGPYPGEGRGDRHAAPHARNDDGY</sequence>
<feature type="compositionally biased region" description="Basic and acidic residues" evidence="1">
    <location>
        <begin position="191"/>
        <end position="204"/>
    </location>
</feature>
<dbReference type="EMBL" id="BQKI01000085">
    <property type="protein sequence ID" value="GJN34297.1"/>
    <property type="molecule type" value="Genomic_DNA"/>
</dbReference>
<evidence type="ECO:0000313" key="2">
    <source>
        <dbReference type="EMBL" id="GJN34297.1"/>
    </source>
</evidence>
<dbReference type="SUPFAM" id="SSF90209">
    <property type="entry name" value="Ran binding protein zinc finger-like"/>
    <property type="match status" value="1"/>
</dbReference>
<feature type="region of interest" description="Disordered" evidence="1">
    <location>
        <begin position="92"/>
        <end position="295"/>
    </location>
</feature>
<organism evidence="2 3">
    <name type="scientific">Eleusine coracana subsp. coracana</name>
    <dbReference type="NCBI Taxonomy" id="191504"/>
    <lineage>
        <taxon>Eukaryota</taxon>
        <taxon>Viridiplantae</taxon>
        <taxon>Streptophyta</taxon>
        <taxon>Embryophyta</taxon>
        <taxon>Tracheophyta</taxon>
        <taxon>Spermatophyta</taxon>
        <taxon>Magnoliopsida</taxon>
        <taxon>Liliopsida</taxon>
        <taxon>Poales</taxon>
        <taxon>Poaceae</taxon>
        <taxon>PACMAD clade</taxon>
        <taxon>Chloridoideae</taxon>
        <taxon>Cynodonteae</taxon>
        <taxon>Eleusininae</taxon>
        <taxon>Eleusine</taxon>
    </lineage>
</organism>
<dbReference type="AlphaFoldDB" id="A0AAV5FHT8"/>
<proteinExistence type="predicted"/>
<dbReference type="Gene3D" id="4.10.1060.10">
    <property type="entry name" value="Zinc finger, RanBP2-type"/>
    <property type="match status" value="1"/>
</dbReference>
<reference evidence="2" key="1">
    <citation type="journal article" date="2018" name="DNA Res.">
        <title>Multiple hybrid de novo genome assembly of finger millet, an orphan allotetraploid crop.</title>
        <authorList>
            <person name="Hatakeyama M."/>
            <person name="Aluri S."/>
            <person name="Balachadran M.T."/>
            <person name="Sivarajan S.R."/>
            <person name="Patrignani A."/>
            <person name="Gruter S."/>
            <person name="Poveda L."/>
            <person name="Shimizu-Inatsugi R."/>
            <person name="Baeten J."/>
            <person name="Francoijs K.J."/>
            <person name="Nataraja K.N."/>
            <person name="Reddy Y.A.N."/>
            <person name="Phadnis S."/>
            <person name="Ravikumar R.L."/>
            <person name="Schlapbach R."/>
            <person name="Sreeman S.M."/>
            <person name="Shimizu K.K."/>
        </authorList>
    </citation>
    <scope>NUCLEOTIDE SEQUENCE</scope>
</reference>
<feature type="compositionally biased region" description="Basic and acidic residues" evidence="1">
    <location>
        <begin position="279"/>
        <end position="295"/>
    </location>
</feature>
<gene>
    <name evidence="2" type="primary">gb22946</name>
    <name evidence="2" type="ORF">PR202_gb22946</name>
</gene>
<evidence type="ECO:0000256" key="1">
    <source>
        <dbReference type="SAM" id="MobiDB-lite"/>
    </source>
</evidence>
<accession>A0AAV5FHT8</accession>
<name>A0AAV5FHT8_ELECO</name>
<evidence type="ECO:0000313" key="3">
    <source>
        <dbReference type="Proteomes" id="UP001054889"/>
    </source>
</evidence>
<protein>
    <submittedName>
        <fullName evidence="2">Uncharacterized protein</fullName>
    </submittedName>
</protein>
<dbReference type="Proteomes" id="UP001054889">
    <property type="component" value="Unassembled WGS sequence"/>
</dbReference>
<feature type="compositionally biased region" description="Gly residues" evidence="1">
    <location>
        <begin position="268"/>
        <end position="278"/>
    </location>
</feature>
<comment type="caution">
    <text evidence="2">The sequence shown here is derived from an EMBL/GenBank/DDBJ whole genome shotgun (WGS) entry which is preliminary data.</text>
</comment>
<feature type="compositionally biased region" description="Basic and acidic residues" evidence="1">
    <location>
        <begin position="155"/>
        <end position="182"/>
    </location>
</feature>
<feature type="compositionally biased region" description="Pro residues" evidence="1">
    <location>
        <begin position="98"/>
        <end position="112"/>
    </location>
</feature>
<keyword evidence="3" id="KW-1185">Reference proteome</keyword>